<dbReference type="InterPro" id="IPR025391">
    <property type="entry name" value="DUF4123"/>
</dbReference>
<dbReference type="Pfam" id="PF13503">
    <property type="entry name" value="DUF4123"/>
    <property type="match status" value="1"/>
</dbReference>
<evidence type="ECO:0000313" key="2">
    <source>
        <dbReference type="EMBL" id="MBF1166274.1"/>
    </source>
</evidence>
<gene>
    <name evidence="2" type="ORF">HXL68_14695</name>
</gene>
<comment type="caution">
    <text evidence="2">The sequence shown here is derived from an EMBL/GenBank/DDBJ whole genome shotgun (WGS) entry which is preliminary data.</text>
</comment>
<reference evidence="2" key="1">
    <citation type="submission" date="2020-04" db="EMBL/GenBank/DDBJ databases">
        <title>Deep metagenomics examines the oral microbiome during advanced dental caries in children, revealing novel taxa and co-occurrences with host molecules.</title>
        <authorList>
            <person name="Baker J.L."/>
            <person name="Morton J.T."/>
            <person name="Dinis M."/>
            <person name="Alvarez R."/>
            <person name="Tran N.C."/>
            <person name="Knight R."/>
            <person name="Edlund A."/>
        </authorList>
    </citation>
    <scope>NUCLEOTIDE SEQUENCE</scope>
    <source>
        <strain evidence="2">JCVI_32_bin.24</strain>
    </source>
</reference>
<evidence type="ECO:0000313" key="3">
    <source>
        <dbReference type="Proteomes" id="UP000718593"/>
    </source>
</evidence>
<protein>
    <submittedName>
        <fullName evidence="2">DUF4123 domain-containing protein</fullName>
    </submittedName>
</protein>
<dbReference type="EMBL" id="JABZMI010000402">
    <property type="protein sequence ID" value="MBF1166274.1"/>
    <property type="molecule type" value="Genomic_DNA"/>
</dbReference>
<evidence type="ECO:0000259" key="1">
    <source>
        <dbReference type="Pfam" id="PF13503"/>
    </source>
</evidence>
<name>A0A930G0A6_9RHOO</name>
<dbReference type="Proteomes" id="UP000718593">
    <property type="component" value="Unassembled WGS sequence"/>
</dbReference>
<sequence length="84" mass="9756">MTLSWLIAPQDLTGLGQLLQLCLDVRLPDGRSALLRFWDPRVLANLAQTLDAAQREEFFGHIHEWHLLHEGRRVWIGRRHADAH</sequence>
<accession>A0A930G0A6</accession>
<organism evidence="2 3">
    <name type="scientific">Dechloromonas agitata</name>
    <dbReference type="NCBI Taxonomy" id="73030"/>
    <lineage>
        <taxon>Bacteria</taxon>
        <taxon>Pseudomonadati</taxon>
        <taxon>Pseudomonadota</taxon>
        <taxon>Betaproteobacteria</taxon>
        <taxon>Rhodocyclales</taxon>
        <taxon>Azonexaceae</taxon>
        <taxon>Dechloromonas</taxon>
    </lineage>
</organism>
<feature type="domain" description="DUF4123" evidence="1">
    <location>
        <begin position="3"/>
        <end position="56"/>
    </location>
</feature>
<dbReference type="AlphaFoldDB" id="A0A930G0A6"/>
<proteinExistence type="predicted"/>